<feature type="domain" description="KARI N-terminal Rossmann" evidence="12">
    <location>
        <begin position="20"/>
        <end position="197"/>
    </location>
</feature>
<dbReference type="NCBIfam" id="TIGR00465">
    <property type="entry name" value="ilvC"/>
    <property type="match status" value="1"/>
</dbReference>
<dbReference type="UniPathway" id="UPA00049">
    <property type="reaction ID" value="UER00060"/>
</dbReference>
<dbReference type="InterPro" id="IPR013023">
    <property type="entry name" value="KARI"/>
</dbReference>
<gene>
    <name evidence="10 14" type="primary">ilvC</name>
    <name evidence="14" type="ORF">HMPREF9319_0236</name>
</gene>
<comment type="caution">
    <text evidence="14">The sequence shown here is derived from an EMBL/GenBank/DDBJ whole genome shotgun (WGS) entry which is preliminary data.</text>
</comment>
<dbReference type="Pfam" id="PF07991">
    <property type="entry name" value="KARI_N"/>
    <property type="match status" value="1"/>
</dbReference>
<dbReference type="HAMAP" id="MF_00435">
    <property type="entry name" value="IlvC"/>
    <property type="match status" value="1"/>
</dbReference>
<evidence type="ECO:0000256" key="8">
    <source>
        <dbReference type="ARBA" id="ARBA00023002"/>
    </source>
</evidence>
<dbReference type="AlphaFoldDB" id="E0PBL3"/>
<dbReference type="NCBIfam" id="NF004017">
    <property type="entry name" value="PRK05479.1"/>
    <property type="match status" value="1"/>
</dbReference>
<evidence type="ECO:0000256" key="11">
    <source>
        <dbReference type="PROSITE-ProRule" id="PRU01198"/>
    </source>
</evidence>
<dbReference type="Gene3D" id="3.40.50.720">
    <property type="entry name" value="NAD(P)-binding Rossmann-like Domain"/>
    <property type="match status" value="1"/>
</dbReference>
<dbReference type="GO" id="GO:0050661">
    <property type="term" value="F:NADP binding"/>
    <property type="evidence" value="ECO:0007669"/>
    <property type="project" value="InterPro"/>
</dbReference>
<comment type="caution">
    <text evidence="10">Lacks conserved residue(s) required for the propagation of feature annotation.</text>
</comment>
<dbReference type="SUPFAM" id="SSF51735">
    <property type="entry name" value="NAD(P)-binding Rossmann-fold domains"/>
    <property type="match status" value="1"/>
</dbReference>
<feature type="active site" evidence="10">
    <location>
        <position position="123"/>
    </location>
</feature>
<dbReference type="GO" id="GO:0016853">
    <property type="term" value="F:isomerase activity"/>
    <property type="evidence" value="ECO:0007669"/>
    <property type="project" value="UniProtKB-KW"/>
</dbReference>
<dbReference type="FunFam" id="3.40.50.720:FF:000023">
    <property type="entry name" value="Ketol-acid reductoisomerase (NADP(+))"/>
    <property type="match status" value="1"/>
</dbReference>
<organism evidence="14 15">
    <name type="scientific">Streptococcus equinus ATCC 700338</name>
    <dbReference type="NCBI Taxonomy" id="864569"/>
    <lineage>
        <taxon>Bacteria</taxon>
        <taxon>Bacillati</taxon>
        <taxon>Bacillota</taxon>
        <taxon>Bacilli</taxon>
        <taxon>Lactobacillales</taxon>
        <taxon>Streptococcaceae</taxon>
        <taxon>Streptococcus</taxon>
    </lineage>
</organism>
<dbReference type="Gene3D" id="6.10.240.10">
    <property type="match status" value="1"/>
</dbReference>
<evidence type="ECO:0000256" key="1">
    <source>
        <dbReference type="ARBA" id="ARBA00002172"/>
    </source>
</evidence>
<sequence>MPWAFKIKNRKEIFIMAVTMEYEKDVKVAALDGKKIAIIGYGSQGHAHAQNLRDSGHDVIIGVRHGKSFDKAKEDGFDTYEVAEATKLADVIMILAPDEIQADLYAKEIAPNLEAGNALGFAHGFNIRFEYIKAPETVDVFMCAPKGPGHLVRRTYTEGFGVPALYAVYQDATGNAKDIAMDWAKGVGAARVGLLETTFKEETEEDLFGEQAVLCGGLTALIEAGFEVLTEAGYAPELAYFEVLHEMKLIVDLIYEGGFKKMRQSISNTAEFGDYVSGPRVITKDVKENMKAVLADIQSGQFAEDFVNDYKSGRPKLEAYRKEAADLEIEKVGSELRKAMPFVGQNDDDAFKIYN</sequence>
<feature type="binding site" evidence="10 11">
    <location>
        <position position="210"/>
    </location>
    <ligand>
        <name>Mg(2+)</name>
        <dbReference type="ChEBI" id="CHEBI:18420"/>
        <label>1</label>
    </ligand>
</feature>
<dbReference type="EMBL" id="AEEL01000005">
    <property type="protein sequence ID" value="EFM28234.1"/>
    <property type="molecule type" value="Genomic_DNA"/>
</dbReference>
<dbReference type="InterPro" id="IPR036291">
    <property type="entry name" value="NAD(P)-bd_dom_sf"/>
</dbReference>
<comment type="pathway">
    <text evidence="2 10">Amino-acid biosynthesis; L-valine biosynthesis; L-valine from pyruvate: step 2/4.</text>
</comment>
<dbReference type="GO" id="GO:0004455">
    <property type="term" value="F:ketol-acid reductoisomerase activity"/>
    <property type="evidence" value="ECO:0007669"/>
    <property type="project" value="UniProtKB-UniRule"/>
</dbReference>
<comment type="catalytic activity">
    <reaction evidence="10">
        <text>(2R)-2,3-dihydroxy-3-methylbutanoate + NADP(+) = (2S)-2-acetolactate + NADPH + H(+)</text>
        <dbReference type="Rhea" id="RHEA:22068"/>
        <dbReference type="ChEBI" id="CHEBI:15378"/>
        <dbReference type="ChEBI" id="CHEBI:49072"/>
        <dbReference type="ChEBI" id="CHEBI:57783"/>
        <dbReference type="ChEBI" id="CHEBI:58349"/>
        <dbReference type="ChEBI" id="CHEBI:58476"/>
        <dbReference type="EC" id="1.1.1.86"/>
    </reaction>
</comment>
<feature type="binding site" evidence="10 11">
    <location>
        <position position="242"/>
    </location>
    <ligand>
        <name>Mg(2+)</name>
        <dbReference type="ChEBI" id="CHEBI:18420"/>
        <label>2</label>
    </ligand>
</feature>
<dbReference type="HOGENOM" id="CLU_033821_0_1_9"/>
<dbReference type="InterPro" id="IPR013116">
    <property type="entry name" value="KARI_N"/>
</dbReference>
<evidence type="ECO:0000256" key="3">
    <source>
        <dbReference type="ARBA" id="ARBA00004885"/>
    </source>
</evidence>
<evidence type="ECO:0000313" key="15">
    <source>
        <dbReference type="Proteomes" id="UP000004290"/>
    </source>
</evidence>
<dbReference type="Proteomes" id="UP000004290">
    <property type="component" value="Unassembled WGS sequence"/>
</dbReference>
<feature type="binding site" evidence="10">
    <location>
        <position position="149"/>
    </location>
    <ligand>
        <name>NADP(+)</name>
        <dbReference type="ChEBI" id="CHEBI:58349"/>
    </ligand>
</feature>
<comment type="catalytic activity">
    <reaction evidence="10">
        <text>(2R,3R)-2,3-dihydroxy-3-methylpentanoate + NADP(+) = (S)-2-ethyl-2-hydroxy-3-oxobutanoate + NADPH + H(+)</text>
        <dbReference type="Rhea" id="RHEA:13493"/>
        <dbReference type="ChEBI" id="CHEBI:15378"/>
        <dbReference type="ChEBI" id="CHEBI:49256"/>
        <dbReference type="ChEBI" id="CHEBI:49258"/>
        <dbReference type="ChEBI" id="CHEBI:57783"/>
        <dbReference type="ChEBI" id="CHEBI:58349"/>
        <dbReference type="EC" id="1.1.1.86"/>
    </reaction>
</comment>
<evidence type="ECO:0000256" key="10">
    <source>
        <dbReference type="HAMAP-Rule" id="MF_00435"/>
    </source>
</evidence>
<comment type="function">
    <text evidence="1 10">Involved in the biosynthesis of branched-chain amino acids (BCAA). Catalyzes an alkyl-migration followed by a ketol-acid reduction of (S)-2-acetolactate (S2AL) to yield (R)-2,3-dihydroxy-isovalerate. In the isomerase reaction, S2AL is rearranged via a Mg-dependent methyl migration to produce 3-hydroxy-3-methyl-2-ketobutyrate (HMKB). In the reductase reaction, this 2-ketoacid undergoes a metal-dependent reduction by NADPH to yield (R)-2,3-dihydroxy-isovalerate.</text>
</comment>
<keyword evidence="10" id="KW-0521">NADP</keyword>
<proteinExistence type="inferred from homology"/>
<feature type="binding site" evidence="10">
    <location>
        <begin position="41"/>
        <end position="44"/>
    </location>
    <ligand>
        <name>NADP(+)</name>
        <dbReference type="ChEBI" id="CHEBI:58349"/>
    </ligand>
</feature>
<feature type="binding site" evidence="10">
    <location>
        <position position="68"/>
    </location>
    <ligand>
        <name>NADP(+)</name>
        <dbReference type="ChEBI" id="CHEBI:58349"/>
    </ligand>
</feature>
<dbReference type="PROSITE" id="PS51851">
    <property type="entry name" value="KARI_C"/>
    <property type="match status" value="1"/>
</dbReference>
<evidence type="ECO:0000256" key="5">
    <source>
        <dbReference type="ARBA" id="ARBA00022605"/>
    </source>
</evidence>
<evidence type="ECO:0000256" key="6">
    <source>
        <dbReference type="ARBA" id="ARBA00022723"/>
    </source>
</evidence>
<dbReference type="GO" id="GO:0009097">
    <property type="term" value="P:isoleucine biosynthetic process"/>
    <property type="evidence" value="ECO:0007669"/>
    <property type="project" value="UniProtKB-UniRule"/>
</dbReference>
<feature type="binding site" evidence="10">
    <location>
        <position position="64"/>
    </location>
    <ligand>
        <name>NADP(+)</name>
        <dbReference type="ChEBI" id="CHEBI:58349"/>
    </ligand>
</feature>
<keyword evidence="8 10" id="KW-0560">Oxidoreductase</keyword>
<dbReference type="InterPro" id="IPR000506">
    <property type="entry name" value="KARI_C"/>
</dbReference>
<feature type="domain" description="KARI C-terminal knotted" evidence="13">
    <location>
        <begin position="198"/>
        <end position="343"/>
    </location>
</feature>
<evidence type="ECO:0000256" key="2">
    <source>
        <dbReference type="ARBA" id="ARBA00004864"/>
    </source>
</evidence>
<dbReference type="PANTHER" id="PTHR21371">
    <property type="entry name" value="KETOL-ACID REDUCTOISOMERASE, MITOCHONDRIAL"/>
    <property type="match status" value="1"/>
</dbReference>
<dbReference type="GO" id="GO:0009099">
    <property type="term" value="P:L-valine biosynthetic process"/>
    <property type="evidence" value="ECO:0007669"/>
    <property type="project" value="UniProtKB-UniRule"/>
</dbReference>
<evidence type="ECO:0000313" key="14">
    <source>
        <dbReference type="EMBL" id="EFM28234.1"/>
    </source>
</evidence>
<dbReference type="UniPathway" id="UPA00047">
    <property type="reaction ID" value="UER00056"/>
</dbReference>
<feature type="binding site" evidence="10 11">
    <location>
        <position position="267"/>
    </location>
    <ligand>
        <name>substrate</name>
    </ligand>
</feature>
<protein>
    <recommendedName>
        <fullName evidence="10">Ketol-acid reductoisomerase (NADP(+))</fullName>
        <shortName evidence="10">KARI</shortName>
        <ecNumber evidence="10">1.1.1.86</ecNumber>
    </recommendedName>
    <alternativeName>
        <fullName evidence="10">Acetohydroxy-acid isomeroreductase</fullName>
        <shortName evidence="10">AHIR</shortName>
    </alternativeName>
    <alternativeName>
        <fullName evidence="10">Alpha-keto-beta-hydroxylacyl reductoisomerase</fullName>
    </alternativeName>
</protein>
<comment type="pathway">
    <text evidence="3 10">Amino-acid biosynthesis; L-isoleucine biosynthesis; L-isoleucine from 2-oxobutanoate: step 2/4.</text>
</comment>
<dbReference type="PROSITE" id="PS51850">
    <property type="entry name" value="KARI_N"/>
    <property type="match status" value="1"/>
</dbReference>
<keyword evidence="5 10" id="KW-0028">Amino-acid biosynthesis</keyword>
<keyword evidence="14" id="KW-0413">Isomerase</keyword>
<accession>E0PBL3</accession>
<comment type="similarity">
    <text evidence="4 10 11">Belongs to the ketol-acid reductoisomerase family.</text>
</comment>
<evidence type="ECO:0000256" key="9">
    <source>
        <dbReference type="ARBA" id="ARBA00023304"/>
    </source>
</evidence>
<dbReference type="PIRSF" id="PIRSF000116">
    <property type="entry name" value="IlvC_gammaproteo"/>
    <property type="match status" value="1"/>
</dbReference>
<keyword evidence="7 10" id="KW-0460">Magnesium</keyword>
<dbReference type="PANTHER" id="PTHR21371:SF1">
    <property type="entry name" value="KETOL-ACID REDUCTOISOMERASE, MITOCHONDRIAL"/>
    <property type="match status" value="1"/>
</dbReference>
<dbReference type="GO" id="GO:0000287">
    <property type="term" value="F:magnesium ion binding"/>
    <property type="evidence" value="ECO:0007669"/>
    <property type="project" value="UniProtKB-UniRule"/>
</dbReference>
<dbReference type="SUPFAM" id="SSF48179">
    <property type="entry name" value="6-phosphogluconate dehydrogenase C-terminal domain-like"/>
    <property type="match status" value="1"/>
</dbReference>
<name>E0PBL3_STREI</name>
<dbReference type="GO" id="GO:0005829">
    <property type="term" value="C:cytosol"/>
    <property type="evidence" value="ECO:0007669"/>
    <property type="project" value="TreeGrafter"/>
</dbReference>
<evidence type="ECO:0000259" key="12">
    <source>
        <dbReference type="PROSITE" id="PS51850"/>
    </source>
</evidence>
<feature type="binding site" evidence="10 11">
    <location>
        <position position="246"/>
    </location>
    <ligand>
        <name>Mg(2+)</name>
        <dbReference type="ChEBI" id="CHEBI:18420"/>
        <label>2</label>
    </ligand>
</feature>
<keyword evidence="9 10" id="KW-0100">Branched-chain amino acid biosynthesis</keyword>
<keyword evidence="6 10" id="KW-0479">Metal-binding</keyword>
<dbReference type="NCBIfam" id="NF009940">
    <property type="entry name" value="PRK13403.1"/>
    <property type="match status" value="1"/>
</dbReference>
<keyword evidence="15" id="KW-1185">Reference proteome</keyword>
<evidence type="ECO:0000259" key="13">
    <source>
        <dbReference type="PROSITE" id="PS51851"/>
    </source>
</evidence>
<reference evidence="14 15" key="1">
    <citation type="submission" date="2010-07" db="EMBL/GenBank/DDBJ databases">
        <authorList>
            <person name="Muzny D."/>
            <person name="Qin X."/>
            <person name="Deng J."/>
            <person name="Jiang H."/>
            <person name="Liu Y."/>
            <person name="Qu J."/>
            <person name="Song X.-Z."/>
            <person name="Zhang L."/>
            <person name="Thornton R."/>
            <person name="Coyle M."/>
            <person name="Francisco L."/>
            <person name="Jackson L."/>
            <person name="Javaid M."/>
            <person name="Korchina V."/>
            <person name="Kovar C."/>
            <person name="Mata R."/>
            <person name="Mathew T."/>
            <person name="Ngo R."/>
            <person name="Nguyen L."/>
            <person name="Nguyen N."/>
            <person name="Okwuonu G."/>
            <person name="Ongeri F."/>
            <person name="Pham C."/>
            <person name="Simmons D."/>
            <person name="Wilczek-Boney K."/>
            <person name="Hale W."/>
            <person name="Jakkamsetti A."/>
            <person name="Pham P."/>
            <person name="Ruth R."/>
            <person name="San Lucas F."/>
            <person name="Warren J."/>
            <person name="Zhang J."/>
            <person name="Zhao Z."/>
            <person name="Zhou C."/>
            <person name="Zhu D."/>
            <person name="Lee S."/>
            <person name="Bess C."/>
            <person name="Blankenburg K."/>
            <person name="Forbes L."/>
            <person name="Fu Q."/>
            <person name="Gubbala S."/>
            <person name="Hirani K."/>
            <person name="Jayaseelan J.C."/>
            <person name="Lara F."/>
            <person name="Munidasa M."/>
            <person name="Palculict T."/>
            <person name="Patil S."/>
            <person name="Pu L.-L."/>
            <person name="Saada N."/>
            <person name="Tang L."/>
            <person name="Weissenberger G."/>
            <person name="Zhu Y."/>
            <person name="Hemphill L."/>
            <person name="Shang Y."/>
            <person name="Youmans B."/>
            <person name="Ayvaz T."/>
            <person name="Ross M."/>
            <person name="Santibanez J."/>
            <person name="Aqrawi P."/>
            <person name="Gross S."/>
            <person name="Joshi V."/>
            <person name="Fowler G."/>
            <person name="Nazareth L."/>
            <person name="Reid J."/>
            <person name="Worley K."/>
            <person name="Petrosino J."/>
            <person name="Highlander S."/>
            <person name="Gibbs R."/>
        </authorList>
    </citation>
    <scope>NUCLEOTIDE SEQUENCE [LARGE SCALE GENOMIC DNA]</scope>
    <source>
        <strain evidence="14 15">ATCC 700338</strain>
    </source>
</reference>
<dbReference type="Pfam" id="PF01450">
    <property type="entry name" value="KARI_C"/>
    <property type="match status" value="1"/>
</dbReference>
<evidence type="ECO:0000256" key="7">
    <source>
        <dbReference type="ARBA" id="ARBA00022842"/>
    </source>
</evidence>
<comment type="cofactor">
    <cofactor evidence="10">
        <name>Mg(2+)</name>
        <dbReference type="ChEBI" id="CHEBI:18420"/>
    </cofactor>
    <text evidence="10">Binds 2 magnesium ions per subunit.</text>
</comment>
<feature type="binding site" evidence="10 11">
    <location>
        <position position="206"/>
    </location>
    <ligand>
        <name>Mg(2+)</name>
        <dbReference type="ChEBI" id="CHEBI:18420"/>
        <label>2</label>
    </ligand>
</feature>
<feature type="binding site" evidence="10 11">
    <location>
        <position position="206"/>
    </location>
    <ligand>
        <name>Mg(2+)</name>
        <dbReference type="ChEBI" id="CHEBI:18420"/>
        <label>1</label>
    </ligand>
</feature>
<evidence type="ECO:0000256" key="4">
    <source>
        <dbReference type="ARBA" id="ARBA00010318"/>
    </source>
</evidence>
<dbReference type="InterPro" id="IPR008927">
    <property type="entry name" value="6-PGluconate_DH-like_C_sf"/>
</dbReference>
<dbReference type="EC" id="1.1.1.86" evidence="10"/>
<dbReference type="InterPro" id="IPR014359">
    <property type="entry name" value="KARI_prok"/>
</dbReference>